<comment type="caution">
    <text evidence="8">The sequence shown here is derived from an EMBL/GenBank/DDBJ whole genome shotgun (WGS) entry which is preliminary data.</text>
</comment>
<gene>
    <name evidence="8" type="ORF">EZV62_018346</name>
</gene>
<dbReference type="OrthoDB" id="288590at2759"/>
<dbReference type="InterPro" id="IPR005123">
    <property type="entry name" value="Oxoglu/Fe-dep_dioxygenase_dom"/>
</dbReference>
<proteinExistence type="inferred from homology"/>
<dbReference type="AlphaFoldDB" id="A0A5C7HJ20"/>
<dbReference type="Pfam" id="PF14226">
    <property type="entry name" value="DIOX_N"/>
    <property type="match status" value="1"/>
</dbReference>
<evidence type="ECO:0000259" key="7">
    <source>
        <dbReference type="PROSITE" id="PS51471"/>
    </source>
</evidence>
<dbReference type="Proteomes" id="UP000323000">
    <property type="component" value="Chromosome 8"/>
</dbReference>
<comment type="similarity">
    <text evidence="2 6">Belongs to the iron/ascorbate-dependent oxidoreductase family.</text>
</comment>
<evidence type="ECO:0000256" key="3">
    <source>
        <dbReference type="ARBA" id="ARBA00022723"/>
    </source>
</evidence>
<feature type="domain" description="Fe2OG dioxygenase" evidence="7">
    <location>
        <begin position="209"/>
        <end position="311"/>
    </location>
</feature>
<dbReference type="EMBL" id="VAHF01000008">
    <property type="protein sequence ID" value="TXG57033.1"/>
    <property type="molecule type" value="Genomic_DNA"/>
</dbReference>
<evidence type="ECO:0000256" key="1">
    <source>
        <dbReference type="ARBA" id="ARBA00001962"/>
    </source>
</evidence>
<dbReference type="GO" id="GO:0046872">
    <property type="term" value="F:metal ion binding"/>
    <property type="evidence" value="ECO:0007669"/>
    <property type="project" value="UniProtKB-KW"/>
</dbReference>
<dbReference type="InterPro" id="IPR026992">
    <property type="entry name" value="DIOX_N"/>
</dbReference>
<accession>A0A5C7HJ20</accession>
<organism evidence="8 9">
    <name type="scientific">Acer yangbiense</name>
    <dbReference type="NCBI Taxonomy" id="1000413"/>
    <lineage>
        <taxon>Eukaryota</taxon>
        <taxon>Viridiplantae</taxon>
        <taxon>Streptophyta</taxon>
        <taxon>Embryophyta</taxon>
        <taxon>Tracheophyta</taxon>
        <taxon>Spermatophyta</taxon>
        <taxon>Magnoliopsida</taxon>
        <taxon>eudicotyledons</taxon>
        <taxon>Gunneridae</taxon>
        <taxon>Pentapetalae</taxon>
        <taxon>rosids</taxon>
        <taxon>malvids</taxon>
        <taxon>Sapindales</taxon>
        <taxon>Sapindaceae</taxon>
        <taxon>Hippocastanoideae</taxon>
        <taxon>Acereae</taxon>
        <taxon>Acer</taxon>
    </lineage>
</organism>
<reference evidence="9" key="1">
    <citation type="journal article" date="2019" name="Gigascience">
        <title>De novo genome assembly of the endangered Acer yangbiense, a plant species with extremely small populations endemic to Yunnan Province, China.</title>
        <authorList>
            <person name="Yang J."/>
            <person name="Wariss H.M."/>
            <person name="Tao L."/>
            <person name="Zhang R."/>
            <person name="Yun Q."/>
            <person name="Hollingsworth P."/>
            <person name="Dao Z."/>
            <person name="Luo G."/>
            <person name="Guo H."/>
            <person name="Ma Y."/>
            <person name="Sun W."/>
        </authorList>
    </citation>
    <scope>NUCLEOTIDE SEQUENCE [LARGE SCALE GENOMIC DNA]</scope>
    <source>
        <strain evidence="9">cv. Malutang</strain>
    </source>
</reference>
<dbReference type="PROSITE" id="PS51471">
    <property type="entry name" value="FE2OG_OXY"/>
    <property type="match status" value="1"/>
</dbReference>
<comment type="cofactor">
    <cofactor evidence="1">
        <name>Fe cation</name>
        <dbReference type="ChEBI" id="CHEBI:24875"/>
    </cofactor>
</comment>
<evidence type="ECO:0000256" key="4">
    <source>
        <dbReference type="ARBA" id="ARBA00023002"/>
    </source>
</evidence>
<evidence type="ECO:0000313" key="9">
    <source>
        <dbReference type="Proteomes" id="UP000323000"/>
    </source>
</evidence>
<dbReference type="PANTHER" id="PTHR10209:SF751">
    <property type="entry name" value="OS06G0255100 PROTEIN"/>
    <property type="match status" value="1"/>
</dbReference>
<dbReference type="PANTHER" id="PTHR10209">
    <property type="entry name" value="OXIDOREDUCTASE, 2OG-FE II OXYGENASE FAMILY PROTEIN"/>
    <property type="match status" value="1"/>
</dbReference>
<keyword evidence="4 6" id="KW-0560">Oxidoreductase</keyword>
<dbReference type="GO" id="GO:0051213">
    <property type="term" value="F:dioxygenase activity"/>
    <property type="evidence" value="ECO:0007669"/>
    <property type="project" value="UniProtKB-ARBA"/>
</dbReference>
<sequence length="365" mass="41313">MNTESYDRTKDVKQFDDAKTGVKGLVDSGITTIPRFFIQPPDILSDLRINSTTPTDLELIPTIDLSGVDHSDQRQTIVENIGRASHELGLFQIINHGIEVEALERVIRAIKGFHEQPVDVKARLYRRDMNSSIAFFSNVDLFHSKAATWKDTLQLKLGPTLPELDEIPEICRNAVVEWNQNVTKLADVLIGLLCDALGVEKQRMEEMNIVEGRMMVAHYYPYCPQPDLTVGIKSHTDPGALTILLQDQKGGLQVKYGDQWVDVKPVPGALVINIGDLLQIMSNDEYKSVEHRVLANRVQEPRISTAVFLAPSGWDSFYGPLAELVSSEKPAHYRQFTYTDFMRRFHTKELDGKSLINYYKLLKTE</sequence>
<dbReference type="InterPro" id="IPR044861">
    <property type="entry name" value="IPNS-like_FE2OG_OXY"/>
</dbReference>
<evidence type="ECO:0000313" key="8">
    <source>
        <dbReference type="EMBL" id="TXG57033.1"/>
    </source>
</evidence>
<name>A0A5C7HJ20_9ROSI</name>
<evidence type="ECO:0000256" key="6">
    <source>
        <dbReference type="RuleBase" id="RU003682"/>
    </source>
</evidence>
<dbReference type="FunFam" id="2.60.120.330:FF:000005">
    <property type="entry name" value="1-aminocyclopropane-1-carboxylate oxidase homolog 1"/>
    <property type="match status" value="1"/>
</dbReference>
<keyword evidence="3 6" id="KW-0479">Metal-binding</keyword>
<evidence type="ECO:0000256" key="2">
    <source>
        <dbReference type="ARBA" id="ARBA00008056"/>
    </source>
</evidence>
<dbReference type="InterPro" id="IPR027443">
    <property type="entry name" value="IPNS-like_sf"/>
</dbReference>
<protein>
    <recommendedName>
        <fullName evidence="7">Fe2OG dioxygenase domain-containing protein</fullName>
    </recommendedName>
</protein>
<dbReference type="Gene3D" id="2.60.120.330">
    <property type="entry name" value="B-lactam Antibiotic, Isopenicillin N Synthase, Chain"/>
    <property type="match status" value="1"/>
</dbReference>
<dbReference type="SUPFAM" id="SSF51197">
    <property type="entry name" value="Clavaminate synthase-like"/>
    <property type="match status" value="1"/>
</dbReference>
<evidence type="ECO:0000256" key="5">
    <source>
        <dbReference type="ARBA" id="ARBA00023004"/>
    </source>
</evidence>
<keyword evidence="5 6" id="KW-0408">Iron</keyword>
<dbReference type="Pfam" id="PF03171">
    <property type="entry name" value="2OG-FeII_Oxy"/>
    <property type="match status" value="1"/>
</dbReference>
<keyword evidence="9" id="KW-1185">Reference proteome</keyword>